<dbReference type="GO" id="GO:0000234">
    <property type="term" value="F:phosphoethanolamine N-methyltransferase activity"/>
    <property type="evidence" value="ECO:0007669"/>
    <property type="project" value="UniProtKB-EC"/>
</dbReference>
<dbReference type="InterPro" id="IPR041698">
    <property type="entry name" value="Methyltransf_25"/>
</dbReference>
<dbReference type="AlphaFoldDB" id="Q0RJN4"/>
<feature type="domain" description="Methyltransferase" evidence="6">
    <location>
        <begin position="56"/>
        <end position="149"/>
    </location>
</feature>
<evidence type="ECO:0000256" key="5">
    <source>
        <dbReference type="ARBA" id="ARBA00047622"/>
    </source>
</evidence>
<dbReference type="EMBL" id="CT573213">
    <property type="protein sequence ID" value="CAJ62278.1"/>
    <property type="molecule type" value="Genomic_DNA"/>
</dbReference>
<dbReference type="SUPFAM" id="SSF53335">
    <property type="entry name" value="S-adenosyl-L-methionine-dependent methyltransferases"/>
    <property type="match status" value="1"/>
</dbReference>
<dbReference type="HOGENOM" id="CLU_037990_2_5_11"/>
<evidence type="ECO:0000259" key="6">
    <source>
        <dbReference type="Pfam" id="PF13649"/>
    </source>
</evidence>
<evidence type="ECO:0000313" key="8">
    <source>
        <dbReference type="Proteomes" id="UP000000657"/>
    </source>
</evidence>
<reference evidence="7 8" key="1">
    <citation type="journal article" date="2007" name="Genome Res.">
        <title>Genome characteristics of facultatively symbiotic Frankia sp. strains reflect host range and host plant biogeography.</title>
        <authorList>
            <person name="Normand P."/>
            <person name="Lapierre P."/>
            <person name="Tisa L.S."/>
            <person name="Gogarten J.P."/>
            <person name="Alloisio N."/>
            <person name="Bagnarol E."/>
            <person name="Bassi C.A."/>
            <person name="Berry A.M."/>
            <person name="Bickhart D.M."/>
            <person name="Choisne N."/>
            <person name="Couloux A."/>
            <person name="Cournoyer B."/>
            <person name="Cruveiller S."/>
            <person name="Daubin V."/>
            <person name="Demange N."/>
            <person name="Francino M.P."/>
            <person name="Goltsman E."/>
            <person name="Huang Y."/>
            <person name="Kopp O.R."/>
            <person name="Labarre L."/>
            <person name="Lapidus A."/>
            <person name="Lavire C."/>
            <person name="Marechal J."/>
            <person name="Martinez M."/>
            <person name="Mastronunzio J.E."/>
            <person name="Mullin B.C."/>
            <person name="Niemann J."/>
            <person name="Pujic P."/>
            <person name="Rawnsley T."/>
            <person name="Rouy Z."/>
            <person name="Schenowitz C."/>
            <person name="Sellstedt A."/>
            <person name="Tavares F."/>
            <person name="Tomkins J.P."/>
            <person name="Vallenet D."/>
            <person name="Valverde C."/>
            <person name="Wall L.G."/>
            <person name="Wang Y."/>
            <person name="Medigue C."/>
            <person name="Benson D.R."/>
        </authorList>
    </citation>
    <scope>NUCLEOTIDE SEQUENCE [LARGE SCALE GENOMIC DNA]</scope>
    <source>
        <strain evidence="8">DSM 45986 / CECT 9034 / ACN14a</strain>
    </source>
</reference>
<evidence type="ECO:0000256" key="1">
    <source>
        <dbReference type="ARBA" id="ARBA00005189"/>
    </source>
</evidence>
<dbReference type="OrthoDB" id="9777638at2"/>
<dbReference type="PANTHER" id="PTHR44307">
    <property type="entry name" value="PHOSPHOETHANOLAMINE METHYLTRANSFERASE"/>
    <property type="match status" value="1"/>
</dbReference>
<dbReference type="Pfam" id="PF13649">
    <property type="entry name" value="Methyltransf_25"/>
    <property type="match status" value="1"/>
</dbReference>
<proteinExistence type="predicted"/>
<dbReference type="STRING" id="326424.FRAAL3635"/>
<dbReference type="PANTHER" id="PTHR44307:SF2">
    <property type="entry name" value="PHOSPHOETHANOLAMINE METHYLTRANSFERASE ISOFORM X1"/>
    <property type="match status" value="1"/>
</dbReference>
<evidence type="ECO:0000256" key="4">
    <source>
        <dbReference type="ARBA" id="ARBA00025707"/>
    </source>
</evidence>
<keyword evidence="3" id="KW-0808">Transferase</keyword>
<dbReference type="InterPro" id="IPR029063">
    <property type="entry name" value="SAM-dependent_MTases_sf"/>
</dbReference>
<evidence type="ECO:0000313" key="7">
    <source>
        <dbReference type="EMBL" id="CAJ62278.1"/>
    </source>
</evidence>
<keyword evidence="8" id="KW-1185">Reference proteome</keyword>
<dbReference type="Proteomes" id="UP000000657">
    <property type="component" value="Chromosome"/>
</dbReference>
<dbReference type="CDD" id="cd02440">
    <property type="entry name" value="AdoMet_MTases"/>
    <property type="match status" value="1"/>
</dbReference>
<dbReference type="KEGG" id="fal:FRAAL3635"/>
<protein>
    <submittedName>
        <fullName evidence="7">Methyltransferase</fullName>
    </submittedName>
</protein>
<dbReference type="Gene3D" id="3.40.50.150">
    <property type="entry name" value="Vaccinia Virus protein VP39"/>
    <property type="match status" value="1"/>
</dbReference>
<gene>
    <name evidence="7" type="ordered locus">FRAAL3635</name>
</gene>
<evidence type="ECO:0000256" key="3">
    <source>
        <dbReference type="ARBA" id="ARBA00022679"/>
    </source>
</evidence>
<comment type="pathway">
    <text evidence="1">Lipid metabolism.</text>
</comment>
<sequence length="283" mass="30940">MVTELRVDASNATQLASWDGSGGAFWVAHADRFDEGVAAYRDRFLAAAAIDETAAVLDVGCGSGRTTLDAARRATAGSVLGVDLSAQMLELARRRAEREHVTNVTFEQADAQIHPFPAEAFDVAVSRHGVMFFGDPVAAFTNLARALRPAARIVLLTWQPFERNEWLQAFFTCLAAGRDIPVPPSDAPSPFAFSDPDRIRSLLNTAGFCDVRVEGLTEPMYFGPDPDDAFRFVSAQHSGLVRDLDPDIKSRALDELRTNLAEHHTARGVLYDSAAWLIQAHRD</sequence>
<organism evidence="7 8">
    <name type="scientific">Frankia alni (strain DSM 45986 / CECT 9034 / ACN14a)</name>
    <dbReference type="NCBI Taxonomy" id="326424"/>
    <lineage>
        <taxon>Bacteria</taxon>
        <taxon>Bacillati</taxon>
        <taxon>Actinomycetota</taxon>
        <taxon>Actinomycetes</taxon>
        <taxon>Frankiales</taxon>
        <taxon>Frankiaceae</taxon>
        <taxon>Frankia</taxon>
    </lineage>
</organism>
<accession>Q0RJN4</accession>
<name>Q0RJN4_FRAAA</name>
<evidence type="ECO:0000256" key="2">
    <source>
        <dbReference type="ARBA" id="ARBA00022603"/>
    </source>
</evidence>
<comment type="pathway">
    <text evidence="4">Phospholipid metabolism.</text>
</comment>
<dbReference type="GO" id="GO:0032259">
    <property type="term" value="P:methylation"/>
    <property type="evidence" value="ECO:0007669"/>
    <property type="project" value="UniProtKB-KW"/>
</dbReference>
<comment type="catalytic activity">
    <reaction evidence="5">
        <text>phosphoethanolamine + S-adenosyl-L-methionine = N-methylethanolamine phosphate + S-adenosyl-L-homocysteine + H(+)</text>
        <dbReference type="Rhea" id="RHEA:20365"/>
        <dbReference type="ChEBI" id="CHEBI:15378"/>
        <dbReference type="ChEBI" id="CHEBI:57781"/>
        <dbReference type="ChEBI" id="CHEBI:57856"/>
        <dbReference type="ChEBI" id="CHEBI:58190"/>
        <dbReference type="ChEBI" id="CHEBI:59789"/>
        <dbReference type="EC" id="2.1.1.103"/>
    </reaction>
    <physiologicalReaction direction="left-to-right" evidence="5">
        <dbReference type="Rhea" id="RHEA:20366"/>
    </physiologicalReaction>
</comment>
<keyword evidence="2 7" id="KW-0489">Methyltransferase</keyword>
<dbReference type="eggNOG" id="COG2226">
    <property type="taxonomic scope" value="Bacteria"/>
</dbReference>
<dbReference type="RefSeq" id="WP_011604774.1">
    <property type="nucleotide sequence ID" value="NC_008278.1"/>
</dbReference>